<dbReference type="PANTHER" id="PTHR43214">
    <property type="entry name" value="TWO-COMPONENT RESPONSE REGULATOR"/>
    <property type="match status" value="1"/>
</dbReference>
<keyword evidence="8" id="KW-1185">Reference proteome</keyword>
<dbReference type="SUPFAM" id="SSF52172">
    <property type="entry name" value="CheY-like"/>
    <property type="match status" value="1"/>
</dbReference>
<comment type="caution">
    <text evidence="4">Lacks conserved residue(s) required for the propagation of feature annotation.</text>
</comment>
<dbReference type="PROSITE" id="PS50043">
    <property type="entry name" value="HTH_LUXR_2"/>
    <property type="match status" value="1"/>
</dbReference>
<dbReference type="InterPro" id="IPR016032">
    <property type="entry name" value="Sig_transdc_resp-reg_C-effctor"/>
</dbReference>
<accession>A0A918FJG4</accession>
<evidence type="ECO:0000256" key="4">
    <source>
        <dbReference type="PROSITE-ProRule" id="PRU00169"/>
    </source>
</evidence>
<name>A0A918FJG4_9ACTN</name>
<feature type="domain" description="Response regulatory" evidence="6">
    <location>
        <begin position="4"/>
        <end position="115"/>
    </location>
</feature>
<reference evidence="7" key="1">
    <citation type="journal article" date="2014" name="Int. J. Syst. Evol. Microbiol.">
        <title>Complete genome sequence of Corynebacterium casei LMG S-19264T (=DSM 44701T), isolated from a smear-ripened cheese.</title>
        <authorList>
            <consortium name="US DOE Joint Genome Institute (JGI-PGF)"/>
            <person name="Walter F."/>
            <person name="Albersmeier A."/>
            <person name="Kalinowski J."/>
            <person name="Ruckert C."/>
        </authorList>
    </citation>
    <scope>NUCLEOTIDE SEQUENCE</scope>
    <source>
        <strain evidence="7">JCM 4346</strain>
    </source>
</reference>
<protein>
    <submittedName>
        <fullName evidence="7">DNA-binding response regulator</fullName>
    </submittedName>
</protein>
<evidence type="ECO:0000256" key="2">
    <source>
        <dbReference type="ARBA" id="ARBA00023125"/>
    </source>
</evidence>
<dbReference type="Proteomes" id="UP000658320">
    <property type="component" value="Unassembled WGS sequence"/>
</dbReference>
<dbReference type="PANTHER" id="PTHR43214:SF24">
    <property type="entry name" value="TRANSCRIPTIONAL REGULATORY PROTEIN NARL-RELATED"/>
    <property type="match status" value="1"/>
</dbReference>
<dbReference type="GO" id="GO:0000160">
    <property type="term" value="P:phosphorelay signal transduction system"/>
    <property type="evidence" value="ECO:0007669"/>
    <property type="project" value="InterPro"/>
</dbReference>
<dbReference type="Pfam" id="PF00196">
    <property type="entry name" value="GerE"/>
    <property type="match status" value="1"/>
</dbReference>
<evidence type="ECO:0000313" key="8">
    <source>
        <dbReference type="Proteomes" id="UP000658320"/>
    </source>
</evidence>
<dbReference type="InterPro" id="IPR001789">
    <property type="entry name" value="Sig_transdc_resp-reg_receiver"/>
</dbReference>
<comment type="caution">
    <text evidence="7">The sequence shown here is derived from an EMBL/GenBank/DDBJ whole genome shotgun (WGS) entry which is preliminary data.</text>
</comment>
<keyword evidence="2 7" id="KW-0238">DNA-binding</keyword>
<dbReference type="InterPro" id="IPR039420">
    <property type="entry name" value="WalR-like"/>
</dbReference>
<evidence type="ECO:0000259" key="6">
    <source>
        <dbReference type="PROSITE" id="PS50110"/>
    </source>
</evidence>
<evidence type="ECO:0000259" key="5">
    <source>
        <dbReference type="PROSITE" id="PS50043"/>
    </source>
</evidence>
<dbReference type="CDD" id="cd06170">
    <property type="entry name" value="LuxR_C_like"/>
    <property type="match status" value="1"/>
</dbReference>
<organism evidence="7 8">
    <name type="scientific">Streptomyces aurantiogriseus</name>
    <dbReference type="NCBI Taxonomy" id="66870"/>
    <lineage>
        <taxon>Bacteria</taxon>
        <taxon>Bacillati</taxon>
        <taxon>Actinomycetota</taxon>
        <taxon>Actinomycetes</taxon>
        <taxon>Kitasatosporales</taxon>
        <taxon>Streptomycetaceae</taxon>
        <taxon>Streptomyces</taxon>
    </lineage>
</organism>
<dbReference type="RefSeq" id="WP_189941738.1">
    <property type="nucleotide sequence ID" value="NZ_BMSX01000019.1"/>
</dbReference>
<dbReference type="GO" id="GO:0006355">
    <property type="term" value="P:regulation of DNA-templated transcription"/>
    <property type="evidence" value="ECO:0007669"/>
    <property type="project" value="InterPro"/>
</dbReference>
<evidence type="ECO:0000256" key="3">
    <source>
        <dbReference type="ARBA" id="ARBA00023163"/>
    </source>
</evidence>
<proteinExistence type="predicted"/>
<dbReference type="InterPro" id="IPR011006">
    <property type="entry name" value="CheY-like_superfamily"/>
</dbReference>
<dbReference type="AlphaFoldDB" id="A0A918FJG4"/>
<dbReference type="PRINTS" id="PR00038">
    <property type="entry name" value="HTHLUXR"/>
</dbReference>
<dbReference type="SMART" id="SM00421">
    <property type="entry name" value="HTH_LUXR"/>
    <property type="match status" value="1"/>
</dbReference>
<evidence type="ECO:0000313" key="7">
    <source>
        <dbReference type="EMBL" id="GGR41857.1"/>
    </source>
</evidence>
<dbReference type="PROSITE" id="PS50110">
    <property type="entry name" value="RESPONSE_REGULATORY"/>
    <property type="match status" value="1"/>
</dbReference>
<keyword evidence="1" id="KW-0805">Transcription regulation</keyword>
<gene>
    <name evidence="7" type="ORF">GCM10010251_68350</name>
</gene>
<evidence type="ECO:0000256" key="1">
    <source>
        <dbReference type="ARBA" id="ARBA00023015"/>
    </source>
</evidence>
<keyword evidence="3" id="KW-0804">Transcription</keyword>
<dbReference type="EMBL" id="BMSX01000019">
    <property type="protein sequence ID" value="GGR41857.1"/>
    <property type="molecule type" value="Genomic_DNA"/>
</dbReference>
<feature type="domain" description="HTH luxR-type" evidence="5">
    <location>
        <begin position="146"/>
        <end position="207"/>
    </location>
</feature>
<dbReference type="SUPFAM" id="SSF46894">
    <property type="entry name" value="C-terminal effector domain of the bipartite response regulators"/>
    <property type="match status" value="1"/>
</dbReference>
<dbReference type="InterPro" id="IPR000792">
    <property type="entry name" value="Tscrpt_reg_LuxR_C"/>
</dbReference>
<reference evidence="7" key="2">
    <citation type="submission" date="2020-09" db="EMBL/GenBank/DDBJ databases">
        <authorList>
            <person name="Sun Q."/>
            <person name="Ohkuma M."/>
        </authorList>
    </citation>
    <scope>NUCLEOTIDE SEQUENCE</scope>
    <source>
        <strain evidence="7">JCM 4346</strain>
    </source>
</reference>
<dbReference type="GO" id="GO:0003677">
    <property type="term" value="F:DNA binding"/>
    <property type="evidence" value="ECO:0007669"/>
    <property type="project" value="UniProtKB-KW"/>
</dbReference>
<dbReference type="Gene3D" id="3.40.50.2300">
    <property type="match status" value="1"/>
</dbReference>
<dbReference type="PROSITE" id="PS00622">
    <property type="entry name" value="HTH_LUXR_1"/>
    <property type="match status" value="1"/>
</dbReference>
<sequence>MSIHVVVYCDEAIMGAGLSALLRQHDLDVRVETSLDRARRAAVESRPDALIVVAPVLTVDDRCELAELSRLSRVILLSTAEYAHRAFEALRHGVHAVLSLESSAVALIHVITTVVQDNSLVAPLAARTSLGKQFEKKPAPPMGHVAERLTPREREILLLLTRGISNAEIAQKLSVSKATVRSHVHNVLRKMGTSTRAQAVAVAYQSGLVDAIASPVRQANTTGAD</sequence>